<dbReference type="CDD" id="cd16325">
    <property type="entry name" value="LolA"/>
    <property type="match status" value="1"/>
</dbReference>
<reference evidence="4" key="1">
    <citation type="journal article" date="2019" name="Int. J. Syst. Evol. Microbiol.">
        <title>The Global Catalogue of Microorganisms (GCM) 10K type strain sequencing project: providing services to taxonomists for standard genome sequencing and annotation.</title>
        <authorList>
            <consortium name="The Broad Institute Genomics Platform"/>
            <consortium name="The Broad Institute Genome Sequencing Center for Infectious Disease"/>
            <person name="Wu L."/>
            <person name="Ma J."/>
        </authorList>
    </citation>
    <scope>NUCLEOTIDE SEQUENCE [LARGE SCALE GENOMIC DNA]</scope>
    <source>
        <strain evidence="4">CCUG 60023</strain>
    </source>
</reference>
<keyword evidence="4" id="KW-1185">Reference proteome</keyword>
<gene>
    <name evidence="3" type="ORF">ACFQ14_09330</name>
</gene>
<evidence type="ECO:0000313" key="3">
    <source>
        <dbReference type="EMBL" id="MFD0916607.1"/>
    </source>
</evidence>
<organism evidence="3 4">
    <name type="scientific">Pseudahrensia aquimaris</name>
    <dbReference type="NCBI Taxonomy" id="744461"/>
    <lineage>
        <taxon>Bacteria</taxon>
        <taxon>Pseudomonadati</taxon>
        <taxon>Pseudomonadota</taxon>
        <taxon>Alphaproteobacteria</taxon>
        <taxon>Hyphomicrobiales</taxon>
        <taxon>Ahrensiaceae</taxon>
        <taxon>Pseudahrensia</taxon>
    </lineage>
</organism>
<dbReference type="RefSeq" id="WP_377212466.1">
    <property type="nucleotide sequence ID" value="NZ_JBHTJV010000009.1"/>
</dbReference>
<dbReference type="SUPFAM" id="SSF89392">
    <property type="entry name" value="Prokaryotic lipoproteins and lipoprotein localization factors"/>
    <property type="match status" value="1"/>
</dbReference>
<keyword evidence="3" id="KW-0449">Lipoprotein</keyword>
<proteinExistence type="predicted"/>
<dbReference type="Gene3D" id="2.50.20.10">
    <property type="entry name" value="Lipoprotein localisation LolA/LolB/LppX"/>
    <property type="match status" value="1"/>
</dbReference>
<sequence length="212" mass="23627">MASLTQSVSRIFFGAAVAGMLALAPAQAKMSGKDAAAVKRISQHFSGVPSMMGEFIQFGPNGEQTGGKFFLKRPGKIRFDYAKPSPILVKADGKTVAIHNRRLKTWDYAPLSKTPLRLLLSDRIDINDEAIKGVKREADLTTVYLANKSVFGNAKITLMFDPKSYELRQWTITDDQGKDTSVMIFNVQNNVKLRDRIFKINQLANTRNSNDR</sequence>
<feature type="chain" id="PRO_5045064043" evidence="2">
    <location>
        <begin position="29"/>
        <end position="212"/>
    </location>
</feature>
<protein>
    <submittedName>
        <fullName evidence="3">Outer membrane lipoprotein carrier protein LolA</fullName>
    </submittedName>
</protein>
<dbReference type="PANTHER" id="PTHR35869:SF1">
    <property type="entry name" value="OUTER-MEMBRANE LIPOPROTEIN CARRIER PROTEIN"/>
    <property type="match status" value="1"/>
</dbReference>
<dbReference type="InterPro" id="IPR029046">
    <property type="entry name" value="LolA/LolB/LppX"/>
</dbReference>
<keyword evidence="1 2" id="KW-0732">Signal</keyword>
<dbReference type="EMBL" id="JBHTJV010000009">
    <property type="protein sequence ID" value="MFD0916607.1"/>
    <property type="molecule type" value="Genomic_DNA"/>
</dbReference>
<dbReference type="Pfam" id="PF03548">
    <property type="entry name" value="LolA"/>
    <property type="match status" value="1"/>
</dbReference>
<dbReference type="InterPro" id="IPR004564">
    <property type="entry name" value="OM_lipoprot_carrier_LolA-like"/>
</dbReference>
<comment type="caution">
    <text evidence="3">The sequence shown here is derived from an EMBL/GenBank/DDBJ whole genome shotgun (WGS) entry which is preliminary data.</text>
</comment>
<accession>A0ABW3FDQ9</accession>
<evidence type="ECO:0000313" key="4">
    <source>
        <dbReference type="Proteomes" id="UP001597101"/>
    </source>
</evidence>
<evidence type="ECO:0000256" key="2">
    <source>
        <dbReference type="SAM" id="SignalP"/>
    </source>
</evidence>
<evidence type="ECO:0000256" key="1">
    <source>
        <dbReference type="ARBA" id="ARBA00022729"/>
    </source>
</evidence>
<name>A0ABW3FDQ9_9HYPH</name>
<dbReference type="Proteomes" id="UP001597101">
    <property type="component" value="Unassembled WGS sequence"/>
</dbReference>
<feature type="signal peptide" evidence="2">
    <location>
        <begin position="1"/>
        <end position="28"/>
    </location>
</feature>
<dbReference type="PANTHER" id="PTHR35869">
    <property type="entry name" value="OUTER-MEMBRANE LIPOPROTEIN CARRIER PROTEIN"/>
    <property type="match status" value="1"/>
</dbReference>